<dbReference type="AlphaFoldDB" id="A0A154P6X1"/>
<organism evidence="1 2">
    <name type="scientific">Dufourea novaeangliae</name>
    <name type="common">Sweat bee</name>
    <dbReference type="NCBI Taxonomy" id="178035"/>
    <lineage>
        <taxon>Eukaryota</taxon>
        <taxon>Metazoa</taxon>
        <taxon>Ecdysozoa</taxon>
        <taxon>Arthropoda</taxon>
        <taxon>Hexapoda</taxon>
        <taxon>Insecta</taxon>
        <taxon>Pterygota</taxon>
        <taxon>Neoptera</taxon>
        <taxon>Endopterygota</taxon>
        <taxon>Hymenoptera</taxon>
        <taxon>Apocrita</taxon>
        <taxon>Aculeata</taxon>
        <taxon>Apoidea</taxon>
        <taxon>Anthophila</taxon>
        <taxon>Halictidae</taxon>
        <taxon>Rophitinae</taxon>
        <taxon>Dufourea</taxon>
    </lineage>
</organism>
<proteinExistence type="predicted"/>
<dbReference type="EMBL" id="KQ434829">
    <property type="protein sequence ID" value="KZC07685.1"/>
    <property type="molecule type" value="Genomic_DNA"/>
</dbReference>
<evidence type="ECO:0000313" key="1">
    <source>
        <dbReference type="EMBL" id="KZC07685.1"/>
    </source>
</evidence>
<accession>A0A154P6X1</accession>
<name>A0A154P6X1_DUFNO</name>
<evidence type="ECO:0000313" key="2">
    <source>
        <dbReference type="Proteomes" id="UP000076502"/>
    </source>
</evidence>
<reference evidence="1 2" key="1">
    <citation type="submission" date="2015-07" db="EMBL/GenBank/DDBJ databases">
        <title>The genome of Dufourea novaeangliae.</title>
        <authorList>
            <person name="Pan H."/>
            <person name="Kapheim K."/>
        </authorList>
    </citation>
    <scope>NUCLEOTIDE SEQUENCE [LARGE SCALE GENOMIC DNA]</scope>
    <source>
        <strain evidence="1">0120121106</strain>
        <tissue evidence="1">Whole body</tissue>
    </source>
</reference>
<keyword evidence="2" id="KW-1185">Reference proteome</keyword>
<gene>
    <name evidence="1" type="ORF">WN55_08005</name>
</gene>
<sequence>MTRFVEIIKQTKTRSVHFLTDFEMEEVHNSMDIFFVFMYAILQRLDQSR</sequence>
<dbReference type="Proteomes" id="UP000076502">
    <property type="component" value="Unassembled WGS sequence"/>
</dbReference>
<protein>
    <submittedName>
        <fullName evidence="1">Uncharacterized protein</fullName>
    </submittedName>
</protein>